<dbReference type="GO" id="GO:0034511">
    <property type="term" value="F:U3 snoRNA binding"/>
    <property type="evidence" value="ECO:0007669"/>
    <property type="project" value="InterPro"/>
</dbReference>
<gene>
    <name evidence="7" type="ORF">P43SY_004349</name>
</gene>
<feature type="compositionally biased region" description="Basic residues" evidence="4">
    <location>
        <begin position="1"/>
        <end position="23"/>
    </location>
</feature>
<dbReference type="Proteomes" id="UP001209570">
    <property type="component" value="Unassembled WGS sequence"/>
</dbReference>
<proteinExistence type="inferred from homology"/>
<feature type="domain" description="UTP25 NTP hydrolase-like" evidence="6">
    <location>
        <begin position="360"/>
        <end position="684"/>
    </location>
</feature>
<dbReference type="InterPro" id="IPR053939">
    <property type="entry name" value="UTP25_C"/>
</dbReference>
<feature type="region of interest" description="Disordered" evidence="4">
    <location>
        <begin position="473"/>
        <end position="530"/>
    </location>
</feature>
<dbReference type="InterPro" id="IPR053940">
    <property type="entry name" value="UTP25_NTPase-like"/>
</dbReference>
<organism evidence="7 8">
    <name type="scientific">Pythium insidiosum</name>
    <name type="common">Pythiosis disease agent</name>
    <dbReference type="NCBI Taxonomy" id="114742"/>
    <lineage>
        <taxon>Eukaryota</taxon>
        <taxon>Sar</taxon>
        <taxon>Stramenopiles</taxon>
        <taxon>Oomycota</taxon>
        <taxon>Peronosporomycetes</taxon>
        <taxon>Pythiales</taxon>
        <taxon>Pythiaceae</taxon>
        <taxon>Pythium</taxon>
    </lineage>
</organism>
<evidence type="ECO:0000313" key="8">
    <source>
        <dbReference type="Proteomes" id="UP001209570"/>
    </source>
</evidence>
<feature type="compositionally biased region" description="Basic residues" evidence="4">
    <location>
        <begin position="70"/>
        <end position="84"/>
    </location>
</feature>
<feature type="compositionally biased region" description="Basic and acidic residues" evidence="4">
    <location>
        <begin position="494"/>
        <end position="510"/>
    </location>
</feature>
<feature type="region of interest" description="Disordered" evidence="4">
    <location>
        <begin position="396"/>
        <end position="430"/>
    </location>
</feature>
<feature type="domain" description="UTP25 C-terminal" evidence="5">
    <location>
        <begin position="701"/>
        <end position="896"/>
    </location>
</feature>
<evidence type="ECO:0000256" key="2">
    <source>
        <dbReference type="ARBA" id="ARBA00009223"/>
    </source>
</evidence>
<feature type="compositionally biased region" description="Acidic residues" evidence="4">
    <location>
        <begin position="475"/>
        <end position="493"/>
    </location>
</feature>
<dbReference type="EMBL" id="JAKCXM010000191">
    <property type="protein sequence ID" value="KAJ0399186.1"/>
    <property type="molecule type" value="Genomic_DNA"/>
</dbReference>
<dbReference type="PANTHER" id="PTHR12933">
    <property type="entry name" value="ORF PROTEIN-RELATED"/>
    <property type="match status" value="1"/>
</dbReference>
<comment type="caution">
    <text evidence="7">The sequence shown here is derived from an EMBL/GenBank/DDBJ whole genome shotgun (WGS) entry which is preliminary data.</text>
</comment>
<feature type="compositionally biased region" description="Low complexity" evidence="4">
    <location>
        <begin position="45"/>
        <end position="54"/>
    </location>
</feature>
<feature type="compositionally biased region" description="Low complexity" evidence="4">
    <location>
        <begin position="165"/>
        <end position="180"/>
    </location>
</feature>
<feature type="compositionally biased region" description="Acidic residues" evidence="4">
    <location>
        <begin position="181"/>
        <end position="254"/>
    </location>
</feature>
<evidence type="ECO:0000256" key="4">
    <source>
        <dbReference type="SAM" id="MobiDB-lite"/>
    </source>
</evidence>
<dbReference type="Pfam" id="PF22916">
    <property type="entry name" value="UTP25_NTPase-like"/>
    <property type="match status" value="1"/>
</dbReference>
<dbReference type="GO" id="GO:0032040">
    <property type="term" value="C:small-subunit processome"/>
    <property type="evidence" value="ECO:0007669"/>
    <property type="project" value="TreeGrafter"/>
</dbReference>
<sequence length="898" mass="103162">MGGKGRGGRAKGGAKGKKRKAARKQWDDAYGEERATLGVSVNDIADAATAAPAGKRARTAERRESMMAQWKKRKQAQRNKHKTFASKAEEKKHLQRQQYEQQRRRAADAVYGKRPAAADREALPDAAREDADSDSEEEESDDDDDDDGSEEGDERRRRGKRRSVFDQFVQAFQPAAPASDAELEEEDDEEDAEYEEIEVDEDGNPVEDAEADDGEPMEDSDAADEDEQEQEEEEEEQEEEEEDAGADEDTEASADVDPYRRRFLLGEFSETDAKRFDSAPRKFVSLSREQEAALSPVLDEFNVSYKPGAHTNAALSWLPTELNIRSRLKDAWSAKGIVHLETWQRDAPLEHALFTQMSSYADILFAGQTYELTTPLRRLTAMHVVNHVLKARDTVTRNNERLRKRQHKSDGGGESATSAEDEDETEYRDQGFSRPTVLVLMPLRSSAYAFVQELLKLLPSTVSMFHNKDRFEDEYRGDDDADLEEEDDEEEDDAQHGDRGDGDDHGDSIEKTSTGKNRKQRRRRPTVDKEEMKEWQRVFSEGNNDDSFQIGISFTRRSIKFYSDYRQADIILASPLGLRQQLGDELVDVAEKQVITADFLSSIEVCVLDSASLLMMQNIEHVRLLLQAINVKPKEAPNADFSRLREWNLAFLGAYFRQTIVFAHGVEPALLNLVNKLCKNQSGVIKYVRNYDSNIDASAASITQVVPKVKQIFQRIDLGRTALSARDEVELRFEYFQKHIFEPLLDQPRRHVLIFIPSYFDYVRIRNLFHDTMNQKIIRAVQCCEYTESRQVTRARTTFFHGRCHVMLFTERFHFYHQYRIRGIHQLIWYGLPQMGEFYPELLNMFEDKADDDIQEQSQSSVALFTRLDMLRLQRVVGQKRAERMCQPTAKKSTFLFC</sequence>
<evidence type="ECO:0000259" key="5">
    <source>
        <dbReference type="Pfam" id="PF06862"/>
    </source>
</evidence>
<dbReference type="Pfam" id="PF06862">
    <property type="entry name" value="Utp25_C"/>
    <property type="match status" value="1"/>
</dbReference>
<evidence type="ECO:0000259" key="6">
    <source>
        <dbReference type="Pfam" id="PF22916"/>
    </source>
</evidence>
<evidence type="ECO:0008006" key="9">
    <source>
        <dbReference type="Google" id="ProtNLM"/>
    </source>
</evidence>
<comment type="subcellular location">
    <subcellularLocation>
        <location evidence="1">Nucleus</location>
        <location evidence="1">Nucleolus</location>
    </subcellularLocation>
</comment>
<evidence type="ECO:0000313" key="7">
    <source>
        <dbReference type="EMBL" id="KAJ0399186.1"/>
    </source>
</evidence>
<keyword evidence="3" id="KW-0539">Nucleus</keyword>
<evidence type="ECO:0000256" key="1">
    <source>
        <dbReference type="ARBA" id="ARBA00004604"/>
    </source>
</evidence>
<dbReference type="AlphaFoldDB" id="A0AAD5M9A1"/>
<keyword evidence="8" id="KW-1185">Reference proteome</keyword>
<reference evidence="7" key="1">
    <citation type="submission" date="2021-12" db="EMBL/GenBank/DDBJ databases">
        <title>Prjna785345.</title>
        <authorList>
            <person name="Rujirawat T."/>
            <person name="Krajaejun T."/>
        </authorList>
    </citation>
    <scope>NUCLEOTIDE SEQUENCE</scope>
    <source>
        <strain evidence="7">Pi057C3</strain>
    </source>
</reference>
<feature type="compositionally biased region" description="Basic and acidic residues" evidence="4">
    <location>
        <begin position="24"/>
        <end position="35"/>
    </location>
</feature>
<dbReference type="PANTHER" id="PTHR12933:SF0">
    <property type="entry name" value="U3 SMALL NUCLEOLAR RNA-ASSOCIATED PROTEIN 25 HOMOLOG"/>
    <property type="match status" value="1"/>
</dbReference>
<dbReference type="GO" id="GO:0000462">
    <property type="term" value="P:maturation of SSU-rRNA from tricistronic rRNA transcript (SSU-rRNA, 5.8S rRNA, LSU-rRNA)"/>
    <property type="evidence" value="ECO:0007669"/>
    <property type="project" value="TreeGrafter"/>
</dbReference>
<feature type="region of interest" description="Disordered" evidence="4">
    <location>
        <begin position="1"/>
        <end position="258"/>
    </location>
</feature>
<dbReference type="GO" id="GO:0019843">
    <property type="term" value="F:rRNA binding"/>
    <property type="evidence" value="ECO:0007669"/>
    <property type="project" value="TreeGrafter"/>
</dbReference>
<feature type="compositionally biased region" description="Acidic residues" evidence="4">
    <location>
        <begin position="131"/>
        <end position="152"/>
    </location>
</feature>
<accession>A0AAD5M9A1</accession>
<name>A0AAD5M9A1_PYTIN</name>
<protein>
    <recommendedName>
        <fullName evidence="9">Digestive organ expansion factor</fullName>
    </recommendedName>
</protein>
<comment type="similarity">
    <text evidence="2">Belongs to the UTP25 family.</text>
</comment>
<evidence type="ECO:0000256" key="3">
    <source>
        <dbReference type="ARBA" id="ARBA00023242"/>
    </source>
</evidence>
<feature type="compositionally biased region" description="Basic and acidic residues" evidence="4">
    <location>
        <begin position="116"/>
        <end position="130"/>
    </location>
</feature>
<dbReference type="InterPro" id="IPR010678">
    <property type="entry name" value="UTP25"/>
</dbReference>